<evidence type="ECO:0000313" key="2">
    <source>
        <dbReference type="Proteomes" id="UP001222800"/>
    </source>
</evidence>
<keyword evidence="2" id="KW-1185">Reference proteome</keyword>
<reference evidence="1 2" key="1">
    <citation type="submission" date="2023-03" db="EMBL/GenBank/DDBJ databases">
        <title>Complete genome sequence of Tepidibacter sp. SWIR-1, isolated from a deep-sea hydrothermal vent.</title>
        <authorList>
            <person name="Li X."/>
        </authorList>
    </citation>
    <scope>NUCLEOTIDE SEQUENCE [LARGE SCALE GENOMIC DNA]</scope>
    <source>
        <strain evidence="1 2">SWIR-1</strain>
    </source>
</reference>
<accession>A0ABY8EE24</accession>
<dbReference type="EMBL" id="CP120733">
    <property type="protein sequence ID" value="WFD09075.1"/>
    <property type="molecule type" value="Genomic_DNA"/>
</dbReference>
<dbReference type="Proteomes" id="UP001222800">
    <property type="component" value="Chromosome"/>
</dbReference>
<protein>
    <submittedName>
        <fullName evidence="1">DUF177 domain-containing protein</fullName>
    </submittedName>
</protein>
<dbReference type="InterPro" id="IPR003772">
    <property type="entry name" value="YceD"/>
</dbReference>
<proteinExistence type="predicted"/>
<gene>
    <name evidence="1" type="ORF">P4S50_11825</name>
</gene>
<dbReference type="PANTHER" id="PTHR34374:SF1">
    <property type="entry name" value="LARGE RIBOSOMAL RNA SUBUNIT ACCUMULATION PROTEIN YCED HOMOLOG 1, CHLOROPLASTIC"/>
    <property type="match status" value="1"/>
</dbReference>
<name>A0ABY8EE24_9FIRM</name>
<dbReference type="PANTHER" id="PTHR34374">
    <property type="entry name" value="LARGE RIBOSOMAL RNA SUBUNIT ACCUMULATION PROTEIN YCED HOMOLOG 1, CHLOROPLASTIC"/>
    <property type="match status" value="1"/>
</dbReference>
<organism evidence="1 2">
    <name type="scientific">Tepidibacter hydrothermalis</name>
    <dbReference type="NCBI Taxonomy" id="3036126"/>
    <lineage>
        <taxon>Bacteria</taxon>
        <taxon>Bacillati</taxon>
        <taxon>Bacillota</taxon>
        <taxon>Clostridia</taxon>
        <taxon>Peptostreptococcales</taxon>
        <taxon>Peptostreptococcaceae</taxon>
        <taxon>Tepidibacter</taxon>
    </lineage>
</organism>
<dbReference type="RefSeq" id="WP_277730996.1">
    <property type="nucleotide sequence ID" value="NZ_CP120733.1"/>
</dbReference>
<evidence type="ECO:0000313" key="1">
    <source>
        <dbReference type="EMBL" id="WFD09075.1"/>
    </source>
</evidence>
<sequence length="170" mass="19460">MMINLSKLIKREIKVLDLNFSEKIDNISYCGKNYRLTSLVGVNGQITNIDGQLYLDCNIKFSVLDSCSRCLKEVEVNIEDDVKAFIVEDEDCVLEDEDTIVCNGDELDFKNIIENTFILNVPERITCDENCKGLCNSCGANLNEEKCNCHNDEEFTDPRFSKLKDFFKND</sequence>
<dbReference type="Pfam" id="PF02620">
    <property type="entry name" value="YceD"/>
    <property type="match status" value="1"/>
</dbReference>